<reference evidence="8" key="1">
    <citation type="submission" date="2020-05" db="EMBL/GenBank/DDBJ databases">
        <title>WGS assembly of Panicum virgatum.</title>
        <authorList>
            <person name="Lovell J.T."/>
            <person name="Jenkins J."/>
            <person name="Shu S."/>
            <person name="Juenger T.E."/>
            <person name="Schmutz J."/>
        </authorList>
    </citation>
    <scope>NUCLEOTIDE SEQUENCE</scope>
    <source>
        <strain evidence="8">AP13</strain>
    </source>
</reference>
<keyword evidence="3 5" id="KW-0560">Oxidoreductase</keyword>
<dbReference type="Pfam" id="PF03171">
    <property type="entry name" value="2OG-FeII_Oxy"/>
    <property type="match status" value="1"/>
</dbReference>
<evidence type="ECO:0000313" key="8">
    <source>
        <dbReference type="EMBL" id="KAG2583870.1"/>
    </source>
</evidence>
<dbReference type="InterPro" id="IPR005123">
    <property type="entry name" value="Oxoglu/Fe-dep_dioxygenase_dom"/>
</dbReference>
<comment type="cofactor">
    <cofactor evidence="1">
        <name>L-ascorbate</name>
        <dbReference type="ChEBI" id="CHEBI:38290"/>
    </cofactor>
</comment>
<dbReference type="Gene3D" id="2.60.120.330">
    <property type="entry name" value="B-lactam Antibiotic, Isopenicillin N Synthase, Chain"/>
    <property type="match status" value="1"/>
</dbReference>
<dbReference type="Proteomes" id="UP000823388">
    <property type="component" value="Chromosome 6K"/>
</dbReference>
<organism evidence="8 9">
    <name type="scientific">Panicum virgatum</name>
    <name type="common">Blackwell switchgrass</name>
    <dbReference type="NCBI Taxonomy" id="38727"/>
    <lineage>
        <taxon>Eukaryota</taxon>
        <taxon>Viridiplantae</taxon>
        <taxon>Streptophyta</taxon>
        <taxon>Embryophyta</taxon>
        <taxon>Tracheophyta</taxon>
        <taxon>Spermatophyta</taxon>
        <taxon>Magnoliopsida</taxon>
        <taxon>Liliopsida</taxon>
        <taxon>Poales</taxon>
        <taxon>Poaceae</taxon>
        <taxon>PACMAD clade</taxon>
        <taxon>Panicoideae</taxon>
        <taxon>Panicodae</taxon>
        <taxon>Paniceae</taxon>
        <taxon>Panicinae</taxon>
        <taxon>Panicum</taxon>
        <taxon>Panicum sect. Hiantes</taxon>
    </lineage>
</organism>
<evidence type="ECO:0000256" key="3">
    <source>
        <dbReference type="ARBA" id="ARBA00023002"/>
    </source>
</evidence>
<dbReference type="PANTHER" id="PTHR47990">
    <property type="entry name" value="2-OXOGLUTARATE (2OG) AND FE(II)-DEPENDENT OXYGENASE SUPERFAMILY PROTEIN-RELATED"/>
    <property type="match status" value="1"/>
</dbReference>
<keyword evidence="4 5" id="KW-0408">Iron</keyword>
<dbReference type="InterPro" id="IPR026992">
    <property type="entry name" value="DIOX_N"/>
</dbReference>
<keyword evidence="9" id="KW-1185">Reference proteome</keyword>
<evidence type="ECO:0000313" key="9">
    <source>
        <dbReference type="Proteomes" id="UP000823388"/>
    </source>
</evidence>
<comment type="similarity">
    <text evidence="5">Belongs to the iron/ascorbate-dependent oxidoreductase family.</text>
</comment>
<sequence>MEIATVDLRCVEPGGPGWEAARAAVAASMAAHGFVIVAHGALSPDLRRALFAGALPELFALPLEAKKRTVSTKGQFRGYIGQRPGMNWESLRVGEPTDAASVRAFADLLWPEGNPEFCETIVSFAKDMLKLEEMVETLVLEGLGVRGESVRAHLDMLGHGIRMSHYGAPPDTETAMSMQPHYDDSMVTTIVQHEVEGLEVHVGDGRWAAVPAEPGTFAFVAGEQLRVRYDLPHPPRSRPPAIAIIPRLSCCAPVARVGRHERARAGVPPPRADAEQPRALLGAVRPPAERRRRGARAGGPRRRGAPAAVQPPEARGVLQVALLGGRGAQV</sequence>
<feature type="region of interest" description="Disordered" evidence="6">
    <location>
        <begin position="261"/>
        <end position="315"/>
    </location>
</feature>
<accession>A0A8T0RFP7</accession>
<evidence type="ECO:0000256" key="1">
    <source>
        <dbReference type="ARBA" id="ARBA00001961"/>
    </source>
</evidence>
<dbReference type="EMBL" id="CM029047">
    <property type="protein sequence ID" value="KAG2583870.1"/>
    <property type="molecule type" value="Genomic_DNA"/>
</dbReference>
<dbReference type="InterPro" id="IPR027443">
    <property type="entry name" value="IPNS-like_sf"/>
</dbReference>
<protein>
    <recommendedName>
        <fullName evidence="7">Fe2OG dioxygenase domain-containing protein</fullName>
    </recommendedName>
</protein>
<dbReference type="Pfam" id="PF14226">
    <property type="entry name" value="DIOX_N"/>
    <property type="match status" value="1"/>
</dbReference>
<dbReference type="SUPFAM" id="SSF51197">
    <property type="entry name" value="Clavaminate synthase-like"/>
    <property type="match status" value="1"/>
</dbReference>
<dbReference type="InterPro" id="IPR044861">
    <property type="entry name" value="IPNS-like_FE2OG_OXY"/>
</dbReference>
<dbReference type="AlphaFoldDB" id="A0A8T0RFP7"/>
<name>A0A8T0RFP7_PANVG</name>
<evidence type="ECO:0000256" key="4">
    <source>
        <dbReference type="ARBA" id="ARBA00023004"/>
    </source>
</evidence>
<dbReference type="InterPro" id="IPR050231">
    <property type="entry name" value="Iron_ascorbate_oxido_reductase"/>
</dbReference>
<evidence type="ECO:0000259" key="7">
    <source>
        <dbReference type="PROSITE" id="PS51471"/>
    </source>
</evidence>
<dbReference type="GO" id="GO:0046872">
    <property type="term" value="F:metal ion binding"/>
    <property type="evidence" value="ECO:0007669"/>
    <property type="project" value="UniProtKB-KW"/>
</dbReference>
<evidence type="ECO:0000256" key="2">
    <source>
        <dbReference type="ARBA" id="ARBA00022723"/>
    </source>
</evidence>
<proteinExistence type="inferred from homology"/>
<comment type="caution">
    <text evidence="8">The sequence shown here is derived from an EMBL/GenBank/DDBJ whole genome shotgun (WGS) entry which is preliminary data.</text>
</comment>
<keyword evidence="2 5" id="KW-0479">Metal-binding</keyword>
<feature type="domain" description="Fe2OG dioxygenase" evidence="7">
    <location>
        <begin position="157"/>
        <end position="262"/>
    </location>
</feature>
<feature type="compositionally biased region" description="Basic residues" evidence="6">
    <location>
        <begin position="290"/>
        <end position="304"/>
    </location>
</feature>
<gene>
    <name evidence="8" type="ORF">PVAP13_6KG244300</name>
</gene>
<dbReference type="PROSITE" id="PS51471">
    <property type="entry name" value="FE2OG_OXY"/>
    <property type="match status" value="1"/>
</dbReference>
<dbReference type="GO" id="GO:0016491">
    <property type="term" value="F:oxidoreductase activity"/>
    <property type="evidence" value="ECO:0007669"/>
    <property type="project" value="UniProtKB-KW"/>
</dbReference>
<evidence type="ECO:0000256" key="6">
    <source>
        <dbReference type="SAM" id="MobiDB-lite"/>
    </source>
</evidence>
<evidence type="ECO:0000256" key="5">
    <source>
        <dbReference type="RuleBase" id="RU003682"/>
    </source>
</evidence>